<dbReference type="GO" id="GO:0004803">
    <property type="term" value="F:transposase activity"/>
    <property type="evidence" value="ECO:0007669"/>
    <property type="project" value="InterPro"/>
</dbReference>
<accession>A0A2U3D892</accession>
<dbReference type="InterPro" id="IPR009057">
    <property type="entry name" value="Homeodomain-like_sf"/>
</dbReference>
<dbReference type="OrthoDB" id="4379323at2"/>
<comment type="caution">
    <text evidence="2">The sequence shown here is derived from an EMBL/GenBank/DDBJ whole genome shotgun (WGS) entry which is preliminary data.</text>
</comment>
<dbReference type="InterPro" id="IPR051839">
    <property type="entry name" value="RD_transcriptional_regulator"/>
</dbReference>
<dbReference type="InterPro" id="IPR002514">
    <property type="entry name" value="Transposase_8"/>
</dbReference>
<evidence type="ECO:0000313" key="3">
    <source>
        <dbReference type="Proteomes" id="UP000245380"/>
    </source>
</evidence>
<dbReference type="GO" id="GO:0003677">
    <property type="term" value="F:DNA binding"/>
    <property type="evidence" value="ECO:0007669"/>
    <property type="project" value="InterPro"/>
</dbReference>
<organism evidence="2 3">
    <name type="scientific">Sulfoacidibacillus thermotolerans</name>
    <name type="common">Acidibacillus sulfuroxidans</name>
    <dbReference type="NCBI Taxonomy" id="1765684"/>
    <lineage>
        <taxon>Bacteria</taxon>
        <taxon>Bacillati</taxon>
        <taxon>Bacillota</taxon>
        <taxon>Bacilli</taxon>
        <taxon>Bacillales</taxon>
        <taxon>Alicyclobacillaceae</taxon>
        <taxon>Sulfoacidibacillus</taxon>
    </lineage>
</organism>
<protein>
    <submittedName>
        <fullName evidence="2">Transposase</fullName>
    </submittedName>
</protein>
<dbReference type="RefSeq" id="WP_109430758.1">
    <property type="nucleotide sequence ID" value="NZ_MPDK01000012.1"/>
</dbReference>
<proteinExistence type="predicted"/>
<reference evidence="2 3" key="1">
    <citation type="submission" date="2016-11" db="EMBL/GenBank/DDBJ databases">
        <title>Comparative genomics of Acidibacillus ferroxidans species.</title>
        <authorList>
            <person name="Oliveira G."/>
            <person name="Nunes G."/>
            <person name="Oliveira R."/>
            <person name="Araujo F."/>
            <person name="Salim A."/>
            <person name="Scholte L."/>
            <person name="Morais D."/>
            <person name="Nancucheo I."/>
            <person name="Johnson D.B."/>
            <person name="Grail B."/>
            <person name="Bittencourt J."/>
            <person name="Valadares R."/>
        </authorList>
    </citation>
    <scope>NUCLEOTIDE SEQUENCE [LARGE SCALE GENOMIC DNA]</scope>
    <source>
        <strain evidence="2 3">Y002</strain>
    </source>
</reference>
<evidence type="ECO:0000256" key="1">
    <source>
        <dbReference type="SAM" id="Coils"/>
    </source>
</evidence>
<dbReference type="Proteomes" id="UP000245380">
    <property type="component" value="Unassembled WGS sequence"/>
</dbReference>
<dbReference type="SUPFAM" id="SSF46689">
    <property type="entry name" value="Homeodomain-like"/>
    <property type="match status" value="1"/>
</dbReference>
<keyword evidence="3" id="KW-1185">Reference proteome</keyword>
<dbReference type="Gene3D" id="1.10.10.60">
    <property type="entry name" value="Homeodomain-like"/>
    <property type="match status" value="1"/>
</dbReference>
<sequence length="97" mass="11401">MAQQKQYDKEFKLNTVQLILESGKPITQIARELRISSKTLYGWVAQYKDDPKNAFIGSGNLKPDDKELRDMQKRIRDLEEENAILKKAMRIFTNDRK</sequence>
<dbReference type="PANTHER" id="PTHR33215">
    <property type="entry name" value="PROTEIN DISTAL ANTENNA"/>
    <property type="match status" value="1"/>
</dbReference>
<dbReference type="EMBL" id="MPDK01000012">
    <property type="protein sequence ID" value="PWI57497.1"/>
    <property type="molecule type" value="Genomic_DNA"/>
</dbReference>
<evidence type="ECO:0000313" key="2">
    <source>
        <dbReference type="EMBL" id="PWI57497.1"/>
    </source>
</evidence>
<dbReference type="PANTHER" id="PTHR33215:SF13">
    <property type="entry name" value="PROTEIN DISTAL ANTENNA"/>
    <property type="match status" value="1"/>
</dbReference>
<name>A0A2U3D892_SULT2</name>
<dbReference type="AlphaFoldDB" id="A0A2U3D892"/>
<feature type="coiled-coil region" evidence="1">
    <location>
        <begin position="61"/>
        <end position="95"/>
    </location>
</feature>
<dbReference type="GO" id="GO:0006313">
    <property type="term" value="P:DNA transposition"/>
    <property type="evidence" value="ECO:0007669"/>
    <property type="project" value="InterPro"/>
</dbReference>
<dbReference type="Pfam" id="PF01527">
    <property type="entry name" value="HTH_Tnp_1"/>
    <property type="match status" value="1"/>
</dbReference>
<gene>
    <name evidence="2" type="ORF">BM613_08475</name>
</gene>
<keyword evidence="1" id="KW-0175">Coiled coil</keyword>